<dbReference type="Gene3D" id="3.40.50.1820">
    <property type="entry name" value="alpha/beta hydrolase"/>
    <property type="match status" value="2"/>
</dbReference>
<sequence length="624" mass="67791">MSEGEFTAEIKIGSPVKPLSAAAFTVVVVAILVSAGLSGLFSFENGSEEAPEYEHWLPDVEDRSNRFYQDDDVFSRVSWNGSFGIDAVRSIYVPVPAIAASDGGAGVTGGAEVHMGLWLPVIEGCDMDAAEVPEECQVPVIAEIGPYYDDGDVDALTPADRLGRFLIENFVPHGFGVAQVSVFGTGESNHCMDLMGLDEQEGIHAAVEYLGEAPFSNGNVGAIGKSYDGSTPWEAAAMGSDHLKTIVPMSGLIGVHDLMWRNGSMEARGAIMHNGVYGSFGLDGDLEDTQNACEGYFEGYYAGVGAYLTGDNLAWTGSDYWVERHFLTRALQNYNGSVYIIHGLQDWNVDPHMAFPVHNTLLEADFEVKGLYGQWGHDYPDRRTGHEGLSSGRGAEAFPYTLRWDWADDMLEWFNFYLKDKGPQPRLVAEVQDNIGGWRVEPSYPPADQEWLNLDMDACSVIGGGNTITPTSNLVIECPEFDNETRIVGNPTFHVEATISLFATSGHLFVEMVQASSGMHLGHAVMDLRFHAGGGDGEVMTPGETVIAKMEFFGMDVIIPQGDGIHLIITQTGEDYVPSPVSMMPVTLSLGPSSILSLSTVVRDCEDLFLPPMQEAYPQCSIEE</sequence>
<dbReference type="SMART" id="SM00939">
    <property type="entry name" value="PepX_C"/>
    <property type="match status" value="1"/>
</dbReference>
<dbReference type="InterPro" id="IPR000383">
    <property type="entry name" value="Xaa-Pro-like_dom"/>
</dbReference>
<dbReference type="InterPro" id="IPR008979">
    <property type="entry name" value="Galactose-bd-like_sf"/>
</dbReference>
<name>A0A075FRN9_9EURY</name>
<dbReference type="GO" id="GO:0008239">
    <property type="term" value="F:dipeptidyl-peptidase activity"/>
    <property type="evidence" value="ECO:0007669"/>
    <property type="project" value="UniProtKB-EC"/>
</dbReference>
<dbReference type="NCBIfam" id="TIGR00976">
    <property type="entry name" value="CocE_NonD"/>
    <property type="match status" value="1"/>
</dbReference>
<dbReference type="EMBL" id="KF900409">
    <property type="protein sequence ID" value="AIE93978.1"/>
    <property type="molecule type" value="Genomic_DNA"/>
</dbReference>
<feature type="transmembrane region" description="Helical" evidence="2">
    <location>
        <begin position="21"/>
        <end position="43"/>
    </location>
</feature>
<organism evidence="4">
    <name type="scientific">uncultured marine group II/III euryarchaeote AD1000_42_A01</name>
    <dbReference type="NCBI Taxonomy" id="1457767"/>
    <lineage>
        <taxon>Archaea</taxon>
        <taxon>Methanobacteriati</taxon>
        <taxon>Methanobacteriota</taxon>
        <taxon>environmental samples</taxon>
    </lineage>
</organism>
<gene>
    <name evidence="4" type="primary">pepXP</name>
</gene>
<proteinExistence type="predicted"/>
<dbReference type="InterPro" id="IPR013736">
    <property type="entry name" value="Xaa-Pro_dipept_C"/>
</dbReference>
<dbReference type="Pfam" id="PF02129">
    <property type="entry name" value="Peptidase_S15"/>
    <property type="match status" value="1"/>
</dbReference>
<feature type="domain" description="Xaa-Pro dipeptidyl-peptidase C-terminal" evidence="3">
    <location>
        <begin position="411"/>
        <end position="596"/>
    </location>
</feature>
<keyword evidence="2" id="KW-0812">Transmembrane</keyword>
<keyword evidence="2" id="KW-0472">Membrane</keyword>
<dbReference type="InterPro" id="IPR029058">
    <property type="entry name" value="AB_hydrolase_fold"/>
</dbReference>
<dbReference type="EC" id="3.4.14.11" evidence="4"/>
<evidence type="ECO:0000313" key="4">
    <source>
        <dbReference type="EMBL" id="AIE93978.1"/>
    </source>
</evidence>
<dbReference type="AlphaFoldDB" id="A0A075FRN9"/>
<evidence type="ECO:0000256" key="2">
    <source>
        <dbReference type="SAM" id="Phobius"/>
    </source>
</evidence>
<dbReference type="Pfam" id="PF08530">
    <property type="entry name" value="PepX_C"/>
    <property type="match status" value="1"/>
</dbReference>
<accession>A0A075FRN9</accession>
<keyword evidence="1 4" id="KW-0378">Hydrolase</keyword>
<evidence type="ECO:0000256" key="1">
    <source>
        <dbReference type="ARBA" id="ARBA00022801"/>
    </source>
</evidence>
<keyword evidence="2" id="KW-1133">Transmembrane helix</keyword>
<dbReference type="SUPFAM" id="SSF49785">
    <property type="entry name" value="Galactose-binding domain-like"/>
    <property type="match status" value="1"/>
</dbReference>
<reference evidence="4" key="1">
    <citation type="journal article" date="2014" name="Genome Biol. Evol.">
        <title>Pangenome evidence for extensive interdomain horizontal transfer affecting lineage core and shell genes in uncultured planktonic thaumarchaeota and euryarchaeota.</title>
        <authorList>
            <person name="Deschamps P."/>
            <person name="Zivanovic Y."/>
            <person name="Moreira D."/>
            <person name="Rodriguez-Valera F."/>
            <person name="Lopez-Garcia P."/>
        </authorList>
    </citation>
    <scope>NUCLEOTIDE SEQUENCE</scope>
</reference>
<dbReference type="SUPFAM" id="SSF53474">
    <property type="entry name" value="alpha/beta-Hydrolases"/>
    <property type="match status" value="1"/>
</dbReference>
<protein>
    <submittedName>
        <fullName evidence="4">Putative acyl esterases (PepXP)</fullName>
        <ecNumber evidence="4">3.4.14.11</ecNumber>
    </submittedName>
</protein>
<dbReference type="InterPro" id="IPR005674">
    <property type="entry name" value="CocE/Ser_esterase"/>
</dbReference>
<evidence type="ECO:0000259" key="3">
    <source>
        <dbReference type="SMART" id="SM00939"/>
    </source>
</evidence>